<comment type="caution">
    <text evidence="3">The sequence shown here is derived from an EMBL/GenBank/DDBJ whole genome shotgun (WGS) entry which is preliminary data.</text>
</comment>
<dbReference type="InterPro" id="IPR019734">
    <property type="entry name" value="TPR_rpt"/>
</dbReference>
<dbReference type="RefSeq" id="WP_188360780.1">
    <property type="nucleotide sequence ID" value="NZ_BMFG01000001.1"/>
</dbReference>
<keyword evidence="2" id="KW-1133">Transmembrane helix</keyword>
<dbReference type="InterPro" id="IPR011990">
    <property type="entry name" value="TPR-like_helical_dom_sf"/>
</dbReference>
<name>A0A917D8V7_9FLAO</name>
<feature type="transmembrane region" description="Helical" evidence="2">
    <location>
        <begin position="57"/>
        <end position="75"/>
    </location>
</feature>
<keyword evidence="1" id="KW-0802">TPR repeat</keyword>
<dbReference type="EMBL" id="BMFG01000001">
    <property type="protein sequence ID" value="GGD15847.1"/>
    <property type="molecule type" value="Genomic_DNA"/>
</dbReference>
<keyword evidence="4" id="KW-1185">Reference proteome</keyword>
<keyword evidence="2" id="KW-0472">Membrane</keyword>
<dbReference type="AlphaFoldDB" id="A0A917D8V7"/>
<keyword evidence="2" id="KW-0812">Transmembrane</keyword>
<dbReference type="Gene3D" id="1.25.40.10">
    <property type="entry name" value="Tetratricopeptide repeat domain"/>
    <property type="match status" value="1"/>
</dbReference>
<organism evidence="3 4">
    <name type="scientific">Flavobacterium orientale</name>
    <dbReference type="NCBI Taxonomy" id="1756020"/>
    <lineage>
        <taxon>Bacteria</taxon>
        <taxon>Pseudomonadati</taxon>
        <taxon>Bacteroidota</taxon>
        <taxon>Flavobacteriia</taxon>
        <taxon>Flavobacteriales</taxon>
        <taxon>Flavobacteriaceae</taxon>
        <taxon>Flavobacterium</taxon>
    </lineage>
</organism>
<reference evidence="3" key="1">
    <citation type="journal article" date="2014" name="Int. J. Syst. Evol. Microbiol.">
        <title>Complete genome sequence of Corynebacterium casei LMG S-19264T (=DSM 44701T), isolated from a smear-ripened cheese.</title>
        <authorList>
            <consortium name="US DOE Joint Genome Institute (JGI-PGF)"/>
            <person name="Walter F."/>
            <person name="Albersmeier A."/>
            <person name="Kalinowski J."/>
            <person name="Ruckert C."/>
        </authorList>
    </citation>
    <scope>NUCLEOTIDE SEQUENCE</scope>
    <source>
        <strain evidence="3">CGMCC 1.12506</strain>
    </source>
</reference>
<evidence type="ECO:0000256" key="2">
    <source>
        <dbReference type="SAM" id="Phobius"/>
    </source>
</evidence>
<dbReference type="Proteomes" id="UP000625735">
    <property type="component" value="Unassembled WGS sequence"/>
</dbReference>
<accession>A0A917D8V7</accession>
<evidence type="ECO:0000256" key="1">
    <source>
        <dbReference type="PROSITE-ProRule" id="PRU00339"/>
    </source>
</evidence>
<dbReference type="PROSITE" id="PS50005">
    <property type="entry name" value="TPR"/>
    <property type="match status" value="1"/>
</dbReference>
<dbReference type="Pfam" id="PF13432">
    <property type="entry name" value="TPR_16"/>
    <property type="match status" value="1"/>
</dbReference>
<evidence type="ECO:0000313" key="3">
    <source>
        <dbReference type="EMBL" id="GGD15847.1"/>
    </source>
</evidence>
<proteinExistence type="predicted"/>
<dbReference type="SMART" id="SM00028">
    <property type="entry name" value="TPR"/>
    <property type="match status" value="2"/>
</dbReference>
<gene>
    <name evidence="3" type="ORF">GCM10011343_03480</name>
</gene>
<dbReference type="SUPFAM" id="SSF48452">
    <property type="entry name" value="TPR-like"/>
    <property type="match status" value="1"/>
</dbReference>
<dbReference type="Pfam" id="PF13181">
    <property type="entry name" value="TPR_8"/>
    <property type="match status" value="1"/>
</dbReference>
<sequence length="258" mass="28307">MATYNKRGFKVPKPKDIEDIENNVDVDVQNSTTAEVFSTLDDNASKAEEWVAKNQKIIFGVVAAIALLTVGYLLYGKFVTEPKEIEAAEEMFVAQQNYQQAVDATTGQDSLFTLALNGADGKYGFIKIADEFSGTDAGNLANFYAGMAYLYTGKNTEAIAYLDKFSSKDIVLSALAKGAIGDAFAQRNQLKDALEYYEKAARMNPNDLTTPRFLYKAGQTALTLGQKQEALKYFTEIKESYEAAPEARNIDGLIGLSK</sequence>
<evidence type="ECO:0000313" key="4">
    <source>
        <dbReference type="Proteomes" id="UP000625735"/>
    </source>
</evidence>
<protein>
    <recommendedName>
        <fullName evidence="5">Tetratricopeptide repeat-containing protein</fullName>
    </recommendedName>
</protein>
<feature type="repeat" description="TPR" evidence="1">
    <location>
        <begin position="174"/>
        <end position="207"/>
    </location>
</feature>
<reference evidence="3" key="2">
    <citation type="submission" date="2020-09" db="EMBL/GenBank/DDBJ databases">
        <authorList>
            <person name="Sun Q."/>
            <person name="Zhou Y."/>
        </authorList>
    </citation>
    <scope>NUCLEOTIDE SEQUENCE</scope>
    <source>
        <strain evidence="3">CGMCC 1.12506</strain>
    </source>
</reference>
<evidence type="ECO:0008006" key="5">
    <source>
        <dbReference type="Google" id="ProtNLM"/>
    </source>
</evidence>